<sequence length="67" mass="7548">MTLVGYARTLVLFILFGLSMALPLLWLDADTRVHQEPRIDYLQDVDPLTLLKRNIAIGRGDGLRPGK</sequence>
<organism evidence="2 3">
    <name type="scientific">Cylicocyclus nassatus</name>
    <name type="common">Nematode worm</name>
    <dbReference type="NCBI Taxonomy" id="53992"/>
    <lineage>
        <taxon>Eukaryota</taxon>
        <taxon>Metazoa</taxon>
        <taxon>Ecdysozoa</taxon>
        <taxon>Nematoda</taxon>
        <taxon>Chromadorea</taxon>
        <taxon>Rhabditida</taxon>
        <taxon>Rhabditina</taxon>
        <taxon>Rhabditomorpha</taxon>
        <taxon>Strongyloidea</taxon>
        <taxon>Strongylidae</taxon>
        <taxon>Cylicocyclus</taxon>
    </lineage>
</organism>
<comment type="caution">
    <text evidence="2">The sequence shown here is derived from an EMBL/GenBank/DDBJ whole genome shotgun (WGS) entry which is preliminary data.</text>
</comment>
<keyword evidence="3" id="KW-1185">Reference proteome</keyword>
<evidence type="ECO:0000256" key="1">
    <source>
        <dbReference type="SAM" id="Phobius"/>
    </source>
</evidence>
<dbReference type="Proteomes" id="UP001176961">
    <property type="component" value="Unassembled WGS sequence"/>
</dbReference>
<name>A0AA36GE85_CYLNA</name>
<gene>
    <name evidence="2" type="ORF">CYNAS_LOCUS3035</name>
</gene>
<keyword evidence="1" id="KW-1133">Transmembrane helix</keyword>
<dbReference type="EMBL" id="CATQJL010000001">
    <property type="protein sequence ID" value="CAJ0591052.1"/>
    <property type="molecule type" value="Genomic_DNA"/>
</dbReference>
<protein>
    <submittedName>
        <fullName evidence="2">Uncharacterized protein</fullName>
    </submittedName>
</protein>
<reference evidence="2" key="1">
    <citation type="submission" date="2023-07" db="EMBL/GenBank/DDBJ databases">
        <authorList>
            <consortium name="CYATHOMIX"/>
        </authorList>
    </citation>
    <scope>NUCLEOTIDE SEQUENCE</scope>
    <source>
        <strain evidence="2">N/A</strain>
    </source>
</reference>
<proteinExistence type="predicted"/>
<dbReference type="AlphaFoldDB" id="A0AA36GE85"/>
<evidence type="ECO:0000313" key="3">
    <source>
        <dbReference type="Proteomes" id="UP001176961"/>
    </source>
</evidence>
<keyword evidence="1" id="KW-0812">Transmembrane</keyword>
<keyword evidence="1" id="KW-0472">Membrane</keyword>
<feature type="transmembrane region" description="Helical" evidence="1">
    <location>
        <begin position="6"/>
        <end position="27"/>
    </location>
</feature>
<evidence type="ECO:0000313" key="2">
    <source>
        <dbReference type="EMBL" id="CAJ0591052.1"/>
    </source>
</evidence>
<accession>A0AA36GE85</accession>